<dbReference type="InterPro" id="IPR044135">
    <property type="entry name" value="Met-tRNA-FMT_C"/>
</dbReference>
<evidence type="ECO:0000259" key="7">
    <source>
        <dbReference type="Pfam" id="PF02911"/>
    </source>
</evidence>
<evidence type="ECO:0000313" key="9">
    <source>
        <dbReference type="Proteomes" id="UP000285138"/>
    </source>
</evidence>
<dbReference type="Pfam" id="PF02911">
    <property type="entry name" value="Formyl_trans_C"/>
    <property type="match status" value="1"/>
</dbReference>
<dbReference type="InterPro" id="IPR005794">
    <property type="entry name" value="Fmt"/>
</dbReference>
<gene>
    <name evidence="5" type="primary">fmt</name>
    <name evidence="8" type="ORF">D5R97_01500</name>
</gene>
<dbReference type="InterPro" id="IPR036477">
    <property type="entry name" value="Formyl_transf_N_sf"/>
</dbReference>
<protein>
    <recommendedName>
        <fullName evidence="2 5">Methionyl-tRNA formyltransferase</fullName>
        <ecNumber evidence="2 5">2.1.2.9</ecNumber>
    </recommendedName>
</protein>
<dbReference type="GO" id="GO:0005829">
    <property type="term" value="C:cytosol"/>
    <property type="evidence" value="ECO:0007669"/>
    <property type="project" value="TreeGrafter"/>
</dbReference>
<organism evidence="8 9">
    <name type="scientific">Candidatus Syntrophonatronum acetioxidans</name>
    <dbReference type="NCBI Taxonomy" id="1795816"/>
    <lineage>
        <taxon>Bacteria</taxon>
        <taxon>Bacillati</taxon>
        <taxon>Bacillota</taxon>
        <taxon>Clostridia</taxon>
        <taxon>Eubacteriales</taxon>
        <taxon>Syntrophomonadaceae</taxon>
        <taxon>Candidatus Syntrophonatronum</taxon>
    </lineage>
</organism>
<dbReference type="SUPFAM" id="SSF50486">
    <property type="entry name" value="FMT C-terminal domain-like"/>
    <property type="match status" value="1"/>
</dbReference>
<evidence type="ECO:0000259" key="6">
    <source>
        <dbReference type="Pfam" id="PF00551"/>
    </source>
</evidence>
<comment type="similarity">
    <text evidence="1 5">Belongs to the Fmt family.</text>
</comment>
<comment type="catalytic activity">
    <reaction evidence="5">
        <text>L-methionyl-tRNA(fMet) + (6R)-10-formyltetrahydrofolate = N-formyl-L-methionyl-tRNA(fMet) + (6S)-5,6,7,8-tetrahydrofolate + H(+)</text>
        <dbReference type="Rhea" id="RHEA:24380"/>
        <dbReference type="Rhea" id="RHEA-COMP:9952"/>
        <dbReference type="Rhea" id="RHEA-COMP:9953"/>
        <dbReference type="ChEBI" id="CHEBI:15378"/>
        <dbReference type="ChEBI" id="CHEBI:57453"/>
        <dbReference type="ChEBI" id="CHEBI:78530"/>
        <dbReference type="ChEBI" id="CHEBI:78844"/>
        <dbReference type="ChEBI" id="CHEBI:195366"/>
        <dbReference type="EC" id="2.1.2.9"/>
    </reaction>
</comment>
<feature type="domain" description="Formyl transferase N-terminal" evidence="6">
    <location>
        <begin position="8"/>
        <end position="182"/>
    </location>
</feature>
<comment type="caution">
    <text evidence="8">The sequence shown here is derived from an EMBL/GenBank/DDBJ whole genome shotgun (WGS) entry which is preliminary data.</text>
</comment>
<dbReference type="Gene3D" id="3.40.50.12230">
    <property type="match status" value="1"/>
</dbReference>
<dbReference type="Pfam" id="PF00551">
    <property type="entry name" value="Formyl_trans_N"/>
    <property type="match status" value="1"/>
</dbReference>
<comment type="function">
    <text evidence="5">Attaches a formyl group to the free amino group of methionyl-tRNA(fMet). The formyl group appears to play a dual role in the initiator identity of N-formylmethionyl-tRNA by promoting its recognition by IF2 and preventing the misappropriation of this tRNA by the elongation apparatus.</text>
</comment>
<dbReference type="CDD" id="cd08704">
    <property type="entry name" value="Met_tRNA_FMT_C"/>
    <property type="match status" value="1"/>
</dbReference>
<dbReference type="InterPro" id="IPR005793">
    <property type="entry name" value="Formyl_trans_C"/>
</dbReference>
<dbReference type="NCBIfam" id="TIGR00460">
    <property type="entry name" value="fmt"/>
    <property type="match status" value="1"/>
</dbReference>
<feature type="domain" description="Formyl transferase C-terminal" evidence="7">
    <location>
        <begin position="207"/>
        <end position="303"/>
    </location>
</feature>
<accession>A0A424YHS4</accession>
<dbReference type="InterPro" id="IPR011034">
    <property type="entry name" value="Formyl_transferase-like_C_sf"/>
</dbReference>
<reference evidence="8 9" key="1">
    <citation type="submission" date="2018-08" db="EMBL/GenBank/DDBJ databases">
        <title>The metabolism and importance of syntrophic acetate oxidation coupled to methane or sulfide production in haloalkaline environments.</title>
        <authorList>
            <person name="Timmers P.H.A."/>
            <person name="Vavourakis C.D."/>
            <person name="Sorokin D.Y."/>
            <person name="Sinninghe Damste J.S."/>
            <person name="Muyzer G."/>
            <person name="Stams A.J.M."/>
            <person name="Plugge C.M."/>
        </authorList>
    </citation>
    <scope>NUCLEOTIDE SEQUENCE [LARGE SCALE GENOMIC DNA]</scope>
    <source>
        <strain evidence="8">MSAO_Bac1</strain>
    </source>
</reference>
<sequence>MKSDVNLIFMGTPEFALPSLRALLKEGYQVKAVVTQPDRPSGRGGKIKVSPVKEEALIHGLEVLQPSSLDRDFIDKMRHIKPDILVVVAYGKILPPDLLNIPPLGCINLHASLLPRYRGAAPIHRAVINGEKITGVTTMYMKEGMDTGDIILQEEARIDEKETAGSLHDRLAEKGAKLLIKTLELIQEGKAPSILQEEEKASYAPPLKREEELIDWRKSAAGIFNKVRGMNPWPGAYTCWKGKRLKVWNSRVVDQKALYNPGEIIRVDKEGILVGTGKGTLLITRVQISGGRKMKAGEFIRGKDMKAGELLEGW</sequence>
<dbReference type="AlphaFoldDB" id="A0A424YHS4"/>
<dbReference type="SUPFAM" id="SSF53328">
    <property type="entry name" value="Formyltransferase"/>
    <property type="match status" value="1"/>
</dbReference>
<evidence type="ECO:0000256" key="4">
    <source>
        <dbReference type="ARBA" id="ARBA00022917"/>
    </source>
</evidence>
<name>A0A424YHS4_9FIRM</name>
<dbReference type="PANTHER" id="PTHR11138">
    <property type="entry name" value="METHIONYL-TRNA FORMYLTRANSFERASE"/>
    <property type="match status" value="1"/>
</dbReference>
<dbReference type="Proteomes" id="UP000285138">
    <property type="component" value="Unassembled WGS sequence"/>
</dbReference>
<evidence type="ECO:0000256" key="3">
    <source>
        <dbReference type="ARBA" id="ARBA00022679"/>
    </source>
</evidence>
<feature type="binding site" evidence="5">
    <location>
        <begin position="112"/>
        <end position="115"/>
    </location>
    <ligand>
        <name>(6S)-5,6,7,8-tetrahydrofolate</name>
        <dbReference type="ChEBI" id="CHEBI:57453"/>
    </ligand>
</feature>
<proteinExistence type="inferred from homology"/>
<evidence type="ECO:0000256" key="1">
    <source>
        <dbReference type="ARBA" id="ARBA00010699"/>
    </source>
</evidence>
<keyword evidence="3 5" id="KW-0808">Transferase</keyword>
<dbReference type="PANTHER" id="PTHR11138:SF5">
    <property type="entry name" value="METHIONYL-TRNA FORMYLTRANSFERASE, MITOCHONDRIAL"/>
    <property type="match status" value="1"/>
</dbReference>
<dbReference type="PROSITE" id="PS00373">
    <property type="entry name" value="GART"/>
    <property type="match status" value="1"/>
</dbReference>
<dbReference type="InterPro" id="IPR041711">
    <property type="entry name" value="Met-tRNA-FMT_N"/>
</dbReference>
<dbReference type="EC" id="2.1.2.9" evidence="2 5"/>
<dbReference type="HAMAP" id="MF_00182">
    <property type="entry name" value="Formyl_trans"/>
    <property type="match status" value="1"/>
</dbReference>
<dbReference type="GO" id="GO:0004479">
    <property type="term" value="F:methionyl-tRNA formyltransferase activity"/>
    <property type="evidence" value="ECO:0007669"/>
    <property type="project" value="UniProtKB-UniRule"/>
</dbReference>
<evidence type="ECO:0000256" key="2">
    <source>
        <dbReference type="ARBA" id="ARBA00012261"/>
    </source>
</evidence>
<dbReference type="InterPro" id="IPR001555">
    <property type="entry name" value="GART_AS"/>
</dbReference>
<dbReference type="EMBL" id="QZAA01000053">
    <property type="protein sequence ID" value="RQD77815.1"/>
    <property type="molecule type" value="Genomic_DNA"/>
</dbReference>
<evidence type="ECO:0000313" key="8">
    <source>
        <dbReference type="EMBL" id="RQD77815.1"/>
    </source>
</evidence>
<dbReference type="FunFam" id="3.40.50.12230:FF:000001">
    <property type="entry name" value="Methionyl-tRNA formyltransferase"/>
    <property type="match status" value="1"/>
</dbReference>
<dbReference type="InterPro" id="IPR002376">
    <property type="entry name" value="Formyl_transf_N"/>
</dbReference>
<dbReference type="CDD" id="cd08646">
    <property type="entry name" value="FMT_core_Met-tRNA-FMT_N"/>
    <property type="match status" value="1"/>
</dbReference>
<evidence type="ECO:0000256" key="5">
    <source>
        <dbReference type="HAMAP-Rule" id="MF_00182"/>
    </source>
</evidence>
<keyword evidence="4 5" id="KW-0648">Protein biosynthesis</keyword>